<keyword evidence="1" id="KW-0732">Signal</keyword>
<evidence type="ECO:0000256" key="1">
    <source>
        <dbReference type="SAM" id="SignalP"/>
    </source>
</evidence>
<feature type="chain" id="PRO_5031422411" description="Lipoprotein" evidence="1">
    <location>
        <begin position="22"/>
        <end position="170"/>
    </location>
</feature>
<sequence length="170" mass="18525">MKKIYLICILFVFISCKGKSAVETSFAIPENAITPEEAAVAQNEATSAKSALAADGSKIDYDLSEMNSNMVYSQVFNMMIEPEIYDDKVIKMRGNFAVYPNSPTANGGTSYAVIISDALACCQQGIEFKYDFGDKLPKEGDIITVTGVYVTAMLPGDMVFNYVKADSVEM</sequence>
<name>A0A7W8G6V4_9SPIR</name>
<gene>
    <name evidence="2" type="ORF">HNP76_000274</name>
</gene>
<evidence type="ECO:0000313" key="3">
    <source>
        <dbReference type="Proteomes" id="UP000518887"/>
    </source>
</evidence>
<keyword evidence="3" id="KW-1185">Reference proteome</keyword>
<proteinExistence type="predicted"/>
<dbReference type="Proteomes" id="UP000518887">
    <property type="component" value="Unassembled WGS sequence"/>
</dbReference>
<evidence type="ECO:0000313" key="2">
    <source>
        <dbReference type="EMBL" id="MBB5224934.1"/>
    </source>
</evidence>
<protein>
    <recommendedName>
        <fullName evidence="4">Lipoprotein</fullName>
    </recommendedName>
</protein>
<reference evidence="2 3" key="1">
    <citation type="submission" date="2020-08" db="EMBL/GenBank/DDBJ databases">
        <title>Genomic Encyclopedia of Type Strains, Phase IV (KMG-IV): sequencing the most valuable type-strain genomes for metagenomic binning, comparative biology and taxonomic classification.</title>
        <authorList>
            <person name="Goeker M."/>
        </authorList>
    </citation>
    <scope>NUCLEOTIDE SEQUENCE [LARGE SCALE GENOMIC DNA]</scope>
    <source>
        <strain evidence="2 3">DSM 103462</strain>
    </source>
</reference>
<dbReference type="AlphaFoldDB" id="A0A7W8G6V4"/>
<dbReference type="PROSITE" id="PS51257">
    <property type="entry name" value="PROKAR_LIPOPROTEIN"/>
    <property type="match status" value="1"/>
</dbReference>
<evidence type="ECO:0008006" key="4">
    <source>
        <dbReference type="Google" id="ProtNLM"/>
    </source>
</evidence>
<accession>A0A7W8G6V4</accession>
<feature type="signal peptide" evidence="1">
    <location>
        <begin position="1"/>
        <end position="21"/>
    </location>
</feature>
<comment type="caution">
    <text evidence="2">The sequence shown here is derived from an EMBL/GenBank/DDBJ whole genome shotgun (WGS) entry which is preliminary data.</text>
</comment>
<dbReference type="RefSeq" id="WP_184656700.1">
    <property type="nucleotide sequence ID" value="NZ_JACHFQ010000001.1"/>
</dbReference>
<organism evidence="2 3">
    <name type="scientific">Treponema ruminis</name>
    <dbReference type="NCBI Taxonomy" id="744515"/>
    <lineage>
        <taxon>Bacteria</taxon>
        <taxon>Pseudomonadati</taxon>
        <taxon>Spirochaetota</taxon>
        <taxon>Spirochaetia</taxon>
        <taxon>Spirochaetales</taxon>
        <taxon>Treponemataceae</taxon>
        <taxon>Treponema</taxon>
    </lineage>
</organism>
<dbReference type="EMBL" id="JACHFQ010000001">
    <property type="protein sequence ID" value="MBB5224934.1"/>
    <property type="molecule type" value="Genomic_DNA"/>
</dbReference>